<comment type="caution">
    <text evidence="1">The sequence shown here is derived from an EMBL/GenBank/DDBJ whole genome shotgun (WGS) entry which is preliminary data.</text>
</comment>
<evidence type="ECO:0000313" key="2">
    <source>
        <dbReference type="Proteomes" id="UP001551482"/>
    </source>
</evidence>
<organism evidence="1 2">
    <name type="scientific">Streptodolium elevatio</name>
    <dbReference type="NCBI Taxonomy" id="3157996"/>
    <lineage>
        <taxon>Bacteria</taxon>
        <taxon>Bacillati</taxon>
        <taxon>Actinomycetota</taxon>
        <taxon>Actinomycetes</taxon>
        <taxon>Kitasatosporales</taxon>
        <taxon>Streptomycetaceae</taxon>
        <taxon>Streptodolium</taxon>
    </lineage>
</organism>
<accession>A0ABV3DL79</accession>
<evidence type="ECO:0000313" key="1">
    <source>
        <dbReference type="EMBL" id="MEU8136514.1"/>
    </source>
</evidence>
<reference evidence="1 2" key="1">
    <citation type="submission" date="2024-06" db="EMBL/GenBank/DDBJ databases">
        <title>The Natural Products Discovery Center: Release of the First 8490 Sequenced Strains for Exploring Actinobacteria Biosynthetic Diversity.</title>
        <authorList>
            <person name="Kalkreuter E."/>
            <person name="Kautsar S.A."/>
            <person name="Yang D."/>
            <person name="Bader C.D."/>
            <person name="Teijaro C.N."/>
            <person name="Fluegel L."/>
            <person name="Davis C.M."/>
            <person name="Simpson J.R."/>
            <person name="Lauterbach L."/>
            <person name="Steele A.D."/>
            <person name="Gui C."/>
            <person name="Meng S."/>
            <person name="Li G."/>
            <person name="Viehrig K."/>
            <person name="Ye F."/>
            <person name="Su P."/>
            <person name="Kiefer A.F."/>
            <person name="Nichols A."/>
            <person name="Cepeda A.J."/>
            <person name="Yan W."/>
            <person name="Fan B."/>
            <person name="Jiang Y."/>
            <person name="Adhikari A."/>
            <person name="Zheng C.-J."/>
            <person name="Schuster L."/>
            <person name="Cowan T.M."/>
            <person name="Smanski M.J."/>
            <person name="Chevrette M.G."/>
            <person name="De Carvalho L.P.S."/>
            <person name="Shen B."/>
        </authorList>
    </citation>
    <scope>NUCLEOTIDE SEQUENCE [LARGE SCALE GENOMIC DNA]</scope>
    <source>
        <strain evidence="1 2">NPDC048946</strain>
    </source>
</reference>
<dbReference type="EMBL" id="JBEZFP010000065">
    <property type="protein sequence ID" value="MEU8136514.1"/>
    <property type="molecule type" value="Genomic_DNA"/>
</dbReference>
<name>A0ABV3DL79_9ACTN</name>
<dbReference type="Proteomes" id="UP001551482">
    <property type="component" value="Unassembled WGS sequence"/>
</dbReference>
<dbReference type="RefSeq" id="WP_358357095.1">
    <property type="nucleotide sequence ID" value="NZ_JBEZFP010000065.1"/>
</dbReference>
<gene>
    <name evidence="1" type="ORF">AB0C36_23755</name>
</gene>
<protein>
    <submittedName>
        <fullName evidence="1">Uncharacterized protein</fullName>
    </submittedName>
</protein>
<keyword evidence="2" id="KW-1185">Reference proteome</keyword>
<sequence length="354" mass="38779">MTTVRDLTSSTSYARLVASANASMRLATASPLVEAQRSLGRTTAGIANQAARSLATQQAWVHSARVLTKSVDDLIAQTSRPFHENLAKSLSTVVLPRNVPNASDIILSGLKPALDAHRTWIGGLSRAMSPSRDWAASMVGIATSASVFRTRIVRTFVGRLFSVVCQVKQAVLDGDLEPVGRFIARYLNVPPTPDRMQSLALELLDGRWIDEVDVGDDAAVLKKLRRLTNRDNGTESDRTVGGRRILVLPEFWIPDDVSVPGPEDEAIARVLAPEDQFDDPRVPRALRRLKTDADRAVAYTYAKNDGISWGEAAVLTNQRAQRGEATRTALKRAGRLINQRDRAWHEVSDRSSAP</sequence>
<proteinExistence type="predicted"/>